<evidence type="ECO:0000256" key="1">
    <source>
        <dbReference type="ARBA" id="ARBA00004651"/>
    </source>
</evidence>
<gene>
    <name evidence="8" type="ORF">OA57_06650</name>
</gene>
<feature type="transmembrane region" description="Helical" evidence="6">
    <location>
        <begin position="236"/>
        <end position="256"/>
    </location>
</feature>
<evidence type="ECO:0000256" key="6">
    <source>
        <dbReference type="SAM" id="Phobius"/>
    </source>
</evidence>
<feature type="transmembrane region" description="Helical" evidence="6">
    <location>
        <begin position="174"/>
        <end position="194"/>
    </location>
</feature>
<name>A0A0A3ARW1_9PAST</name>
<dbReference type="OrthoDB" id="8370318at2"/>
<feature type="transmembrane region" description="Helical" evidence="6">
    <location>
        <begin position="94"/>
        <end position="112"/>
    </location>
</feature>
<evidence type="ECO:0000256" key="2">
    <source>
        <dbReference type="ARBA" id="ARBA00022475"/>
    </source>
</evidence>
<dbReference type="SUPFAM" id="SSF103481">
    <property type="entry name" value="Multidrug resistance efflux transporter EmrE"/>
    <property type="match status" value="2"/>
</dbReference>
<dbReference type="Proteomes" id="UP000030380">
    <property type="component" value="Unassembled WGS sequence"/>
</dbReference>
<feature type="domain" description="EamA" evidence="7">
    <location>
        <begin position="6"/>
        <end position="135"/>
    </location>
</feature>
<keyword evidence="4 6" id="KW-1133">Transmembrane helix</keyword>
<dbReference type="InterPro" id="IPR000620">
    <property type="entry name" value="EamA_dom"/>
</dbReference>
<dbReference type="GO" id="GO:0005886">
    <property type="term" value="C:plasma membrane"/>
    <property type="evidence" value="ECO:0007669"/>
    <property type="project" value="UniProtKB-SubCell"/>
</dbReference>
<accession>A0A0A3ARW1</accession>
<feature type="transmembrane region" description="Helical" evidence="6">
    <location>
        <begin position="64"/>
        <end position="82"/>
    </location>
</feature>
<dbReference type="PANTHER" id="PTHR42920:SF5">
    <property type="entry name" value="EAMA DOMAIN-CONTAINING PROTEIN"/>
    <property type="match status" value="1"/>
</dbReference>
<dbReference type="Pfam" id="PF00892">
    <property type="entry name" value="EamA"/>
    <property type="match status" value="2"/>
</dbReference>
<evidence type="ECO:0000256" key="3">
    <source>
        <dbReference type="ARBA" id="ARBA00022692"/>
    </source>
</evidence>
<feature type="transmembrane region" description="Helical" evidence="6">
    <location>
        <begin position="7"/>
        <end position="28"/>
    </location>
</feature>
<comment type="caution">
    <text evidence="8">The sequence shown here is derived from an EMBL/GenBank/DDBJ whole genome shotgun (WGS) entry which is preliminary data.</text>
</comment>
<feature type="transmembrane region" description="Helical" evidence="6">
    <location>
        <begin position="262"/>
        <end position="280"/>
    </location>
</feature>
<evidence type="ECO:0000313" key="8">
    <source>
        <dbReference type="EMBL" id="KGQ70517.1"/>
    </source>
</evidence>
<feature type="domain" description="EamA" evidence="7">
    <location>
        <begin position="146"/>
        <end position="277"/>
    </location>
</feature>
<keyword evidence="3 6" id="KW-0812">Transmembrane</keyword>
<comment type="subcellular location">
    <subcellularLocation>
        <location evidence="1">Cell membrane</location>
        <topology evidence="1">Multi-pass membrane protein</topology>
    </subcellularLocation>
</comment>
<proteinExistence type="predicted"/>
<reference evidence="8 9" key="1">
    <citation type="submission" date="2014-11" db="EMBL/GenBank/DDBJ databases">
        <title>Draft genome sequence of Chelonobacter oris 1662T, associated with respiratory disease in Hermann's Tortoises.</title>
        <authorList>
            <person name="Kudirkiene E."/>
            <person name="Hansen M.J."/>
            <person name="Bojesen A.M."/>
        </authorList>
    </citation>
    <scope>NUCLEOTIDE SEQUENCE [LARGE SCALE GENOMIC DNA]</scope>
    <source>
        <strain evidence="8 9">1662</strain>
    </source>
</reference>
<feature type="transmembrane region" description="Helical" evidence="6">
    <location>
        <begin position="206"/>
        <end position="224"/>
    </location>
</feature>
<feature type="transmembrane region" description="Helical" evidence="6">
    <location>
        <begin position="142"/>
        <end position="162"/>
    </location>
</feature>
<evidence type="ECO:0000259" key="7">
    <source>
        <dbReference type="Pfam" id="PF00892"/>
    </source>
</evidence>
<dbReference type="AlphaFoldDB" id="A0A0A3ARW1"/>
<sequence length="286" mass="31660">MKTYYGEWMLLMVTMLAALSWLFSKYALLELPPAGFIGVRFFIAALLFLPFACPQLKHLSNVQLKNALTVGICFSLFQFLWVQGMNHAENIGEGAFIVSLSMLLAPLISWTLFRHRLQYMFWFCLPLAGGGLFLLASETGLAFSQGNGLFLLSSLMLATFFVLNNQFSKSVPALSLATIQLAMAGLSCGVFSLGFETWPQTVSGAAWGWVAANIFLATGFRYLLQAIGQRRSQITNAAIIMILEPVWALLLGVALLSEVITWQKALGCFLILTALFVYRLQPQEQS</sequence>
<keyword evidence="5 6" id="KW-0472">Membrane</keyword>
<feature type="transmembrane region" description="Helical" evidence="6">
    <location>
        <begin position="119"/>
        <end position="136"/>
    </location>
</feature>
<dbReference type="EMBL" id="JSUM01000010">
    <property type="protein sequence ID" value="KGQ70517.1"/>
    <property type="molecule type" value="Genomic_DNA"/>
</dbReference>
<keyword evidence="9" id="KW-1185">Reference proteome</keyword>
<evidence type="ECO:0000313" key="9">
    <source>
        <dbReference type="Proteomes" id="UP000030380"/>
    </source>
</evidence>
<organism evidence="8 9">
    <name type="scientific">Chelonobacter oris</name>
    <dbReference type="NCBI Taxonomy" id="505317"/>
    <lineage>
        <taxon>Bacteria</taxon>
        <taxon>Pseudomonadati</taxon>
        <taxon>Pseudomonadota</taxon>
        <taxon>Gammaproteobacteria</taxon>
        <taxon>Pasteurellales</taxon>
        <taxon>Pasteurellaceae</taxon>
        <taxon>Chelonobacter</taxon>
    </lineage>
</organism>
<dbReference type="STRING" id="505317.OA57_06650"/>
<dbReference type="RefSeq" id="WP_034615231.1">
    <property type="nucleotide sequence ID" value="NZ_JSUM01000010.1"/>
</dbReference>
<evidence type="ECO:0000256" key="5">
    <source>
        <dbReference type="ARBA" id="ARBA00023136"/>
    </source>
</evidence>
<dbReference type="PANTHER" id="PTHR42920">
    <property type="entry name" value="OS03G0707200 PROTEIN-RELATED"/>
    <property type="match status" value="1"/>
</dbReference>
<feature type="transmembrane region" description="Helical" evidence="6">
    <location>
        <begin position="34"/>
        <end position="52"/>
    </location>
</feature>
<dbReference type="InterPro" id="IPR051258">
    <property type="entry name" value="Diverse_Substrate_Transporter"/>
</dbReference>
<keyword evidence="2" id="KW-1003">Cell membrane</keyword>
<dbReference type="InterPro" id="IPR037185">
    <property type="entry name" value="EmrE-like"/>
</dbReference>
<evidence type="ECO:0000256" key="4">
    <source>
        <dbReference type="ARBA" id="ARBA00022989"/>
    </source>
</evidence>
<protein>
    <recommendedName>
        <fullName evidence="7">EamA domain-containing protein</fullName>
    </recommendedName>
</protein>